<dbReference type="EMBL" id="LSDG01000033">
    <property type="protein sequence ID" value="KXB66253.1"/>
    <property type="molecule type" value="Genomic_DNA"/>
</dbReference>
<dbReference type="STRING" id="755172.HMPREF1863_01115"/>
<keyword evidence="1" id="KW-0472">Membrane</keyword>
<evidence type="ECO:0000313" key="3">
    <source>
        <dbReference type="Proteomes" id="UP000070442"/>
    </source>
</evidence>
<dbReference type="OrthoDB" id="1692963at2"/>
<keyword evidence="3" id="KW-1185">Reference proteome</keyword>
<dbReference type="PATRIC" id="fig|755172.3.peg.1075"/>
<keyword evidence="1" id="KW-0812">Transmembrane</keyword>
<dbReference type="Pfam" id="PF11457">
    <property type="entry name" value="DUF3021"/>
    <property type="match status" value="1"/>
</dbReference>
<organism evidence="2 3">
    <name type="scientific">Aedoeadaptatus coxii</name>
    <dbReference type="NCBI Taxonomy" id="755172"/>
    <lineage>
        <taxon>Bacteria</taxon>
        <taxon>Bacillati</taxon>
        <taxon>Bacillota</taxon>
        <taxon>Tissierellia</taxon>
        <taxon>Tissierellales</taxon>
        <taxon>Peptoniphilaceae</taxon>
        <taxon>Aedoeadaptatus</taxon>
    </lineage>
</organism>
<comment type="caution">
    <text evidence="2">The sequence shown here is derived from an EMBL/GenBank/DDBJ whole genome shotgun (WGS) entry which is preliminary data.</text>
</comment>
<protein>
    <recommendedName>
        <fullName evidence="4">DUF3021 domain-containing protein</fullName>
    </recommendedName>
</protein>
<reference evidence="3" key="1">
    <citation type="submission" date="2016-01" db="EMBL/GenBank/DDBJ databases">
        <authorList>
            <person name="Mitreva M."/>
            <person name="Pepin K.H."/>
            <person name="Mihindukulasuriya K.A."/>
            <person name="Fulton R."/>
            <person name="Fronick C."/>
            <person name="O'Laughlin M."/>
            <person name="Miner T."/>
            <person name="Herter B."/>
            <person name="Rosa B.A."/>
            <person name="Cordes M."/>
            <person name="Tomlinson C."/>
            <person name="Wollam A."/>
            <person name="Palsikar V.B."/>
            <person name="Mardis E.R."/>
            <person name="Wilson R.K."/>
        </authorList>
    </citation>
    <scope>NUCLEOTIDE SEQUENCE [LARGE SCALE GENOMIC DNA]</scope>
    <source>
        <strain evidence="3">DNF00729</strain>
    </source>
</reference>
<feature type="transmembrane region" description="Helical" evidence="1">
    <location>
        <begin position="7"/>
        <end position="31"/>
    </location>
</feature>
<name>A0A134AEY0_9FIRM</name>
<evidence type="ECO:0008006" key="4">
    <source>
        <dbReference type="Google" id="ProtNLM"/>
    </source>
</evidence>
<feature type="transmembrane region" description="Helical" evidence="1">
    <location>
        <begin position="109"/>
        <end position="128"/>
    </location>
</feature>
<gene>
    <name evidence="2" type="ORF">HMPREF1863_01115</name>
</gene>
<dbReference type="Proteomes" id="UP000070442">
    <property type="component" value="Unassembled WGS sequence"/>
</dbReference>
<feature type="transmembrane region" description="Helical" evidence="1">
    <location>
        <begin position="51"/>
        <end position="71"/>
    </location>
</feature>
<proteinExistence type="predicted"/>
<evidence type="ECO:0000313" key="2">
    <source>
        <dbReference type="EMBL" id="KXB66253.1"/>
    </source>
</evidence>
<dbReference type="InterPro" id="IPR021560">
    <property type="entry name" value="DUF3021"/>
</dbReference>
<sequence>MKTLKNCFIGALIGIGIGNLIECMLTVLYGSLVISTPQFLAAHDSLVFVRVIQTVLYAGFGIVSVVASSLFGDDGKNLFKKTTLHSIVVFAYFLATGWYLKWFSSPYEILMSTAIFIVIYALIWFAIYTSKKKEIEALNEKLHRLQH</sequence>
<dbReference type="AlphaFoldDB" id="A0A134AEY0"/>
<dbReference type="RefSeq" id="WP_068368068.1">
    <property type="nucleotide sequence ID" value="NZ_KQ960178.1"/>
</dbReference>
<keyword evidence="1" id="KW-1133">Transmembrane helix</keyword>
<accession>A0A134AEY0</accession>
<feature type="transmembrane region" description="Helical" evidence="1">
    <location>
        <begin position="83"/>
        <end position="103"/>
    </location>
</feature>
<evidence type="ECO:0000256" key="1">
    <source>
        <dbReference type="SAM" id="Phobius"/>
    </source>
</evidence>